<name>A0ABZ0ST52_9MICO</name>
<keyword evidence="2" id="KW-0808">Transferase</keyword>
<gene>
    <name evidence="2" type="ORF">SM116_05985</name>
</gene>
<dbReference type="GO" id="GO:0016740">
    <property type="term" value="F:transferase activity"/>
    <property type="evidence" value="ECO:0007669"/>
    <property type="project" value="UniProtKB-KW"/>
</dbReference>
<proteinExistence type="predicted"/>
<evidence type="ECO:0000313" key="2">
    <source>
        <dbReference type="EMBL" id="WPR90842.1"/>
    </source>
</evidence>
<dbReference type="Gene3D" id="3.90.550.10">
    <property type="entry name" value="Spore Coat Polysaccharide Biosynthesis Protein SpsA, Chain A"/>
    <property type="match status" value="1"/>
</dbReference>
<evidence type="ECO:0000256" key="1">
    <source>
        <dbReference type="SAM" id="Phobius"/>
    </source>
</evidence>
<feature type="transmembrane region" description="Helical" evidence="1">
    <location>
        <begin position="573"/>
        <end position="592"/>
    </location>
</feature>
<keyword evidence="1" id="KW-0472">Membrane</keyword>
<feature type="transmembrane region" description="Helical" evidence="1">
    <location>
        <begin position="702"/>
        <end position="725"/>
    </location>
</feature>
<dbReference type="Proteomes" id="UP001323798">
    <property type="component" value="Chromosome"/>
</dbReference>
<feature type="transmembrane region" description="Helical" evidence="1">
    <location>
        <begin position="263"/>
        <end position="284"/>
    </location>
</feature>
<accession>A0ABZ0ST52</accession>
<organism evidence="2 3">
    <name type="scientific">Microbacterium rhizosphaerae</name>
    <dbReference type="NCBI Taxonomy" id="1678237"/>
    <lineage>
        <taxon>Bacteria</taxon>
        <taxon>Bacillati</taxon>
        <taxon>Actinomycetota</taxon>
        <taxon>Actinomycetes</taxon>
        <taxon>Micrococcales</taxon>
        <taxon>Microbacteriaceae</taxon>
        <taxon>Microbacterium</taxon>
    </lineage>
</organism>
<feature type="transmembrane region" description="Helical" evidence="1">
    <location>
        <begin position="737"/>
        <end position="758"/>
    </location>
</feature>
<protein>
    <submittedName>
        <fullName evidence="2">Glycosyl transferase</fullName>
    </submittedName>
</protein>
<dbReference type="EMBL" id="CP139368">
    <property type="protein sequence ID" value="WPR90842.1"/>
    <property type="molecule type" value="Genomic_DNA"/>
</dbReference>
<keyword evidence="1" id="KW-1133">Transmembrane helix</keyword>
<feature type="transmembrane region" description="Helical" evidence="1">
    <location>
        <begin position="478"/>
        <end position="499"/>
    </location>
</feature>
<dbReference type="Pfam" id="PF13641">
    <property type="entry name" value="Glyco_tranf_2_3"/>
    <property type="match status" value="1"/>
</dbReference>
<keyword evidence="3" id="KW-1185">Reference proteome</keyword>
<dbReference type="SUPFAM" id="SSF53448">
    <property type="entry name" value="Nucleotide-diphospho-sugar transferases"/>
    <property type="match status" value="1"/>
</dbReference>
<dbReference type="RefSeq" id="WP_320943546.1">
    <property type="nucleotide sequence ID" value="NZ_BAABEU010000004.1"/>
</dbReference>
<sequence>MPPRVHALIVVRPDGRAPAAFHLKRTLRAVDAQTRRPDAVTVVLCGSDDALVTAAASGSASIVTAPPGTTFAAALDIARRAGDGPADHDGGDDVRDGAAVWLLAQDTAPEPETLARLLGVLELAPSVIIAAPKLVRWDDRTEIASLGISMTRYGRAVGLSDGELDQGQRDADEDVLGADVRGMLVRSGAWQRLRGLDRGLAGADEGLDLSVRARLLGTRVSLVPSAIVAVAGDGAAGLPIPSDGTRRRHNVYARRRAQLQRRLAYAPVVAVPVHWLSLLPLALWRTILALVAKTPARVLPEWGAAFVALVRVDQIARARAGIRRTREIPWTRIAPLRVSRAQLRERFDADADDGSAEQGAVRGDLRFFTGGGAWAVLGALVLSVAAFPALLAWPVLGGGALQPLPATVARLWADAAYGLRSTGLDGAMPADPYAGVIAAIGSLSPADPSRAMVLLWILALPLAVLGGWFAATRLTERPLLRILAGAAWALAPTFLAALVDGRPTGVLVHLLLPWALFAGSVAHRSWAAAGAASIVVAAVVACSPSLAPAVIVIWLGMIVLTAVVRSGRGLSRVLWLVVPTVFVALPLVWHQLRVGNPWGLLADPGLTWAGPQAASSVHGRALLAAGFPTADPGGWGALLHEWGRGTATWWVPLLVAPIAVLALLAPFTARWAAGIVLLSVSALGLGTAFAAAAIAVASSADIAVAIWPGAGLSLAWIGALGAAVVFLDAGLAARVRLLRTGLAVLVMAALAVVAFPALTSATRGTTLLTNGPASTLPAYVAAEGRQDAQIGTFTIAPLDSGAAASDVVWGGSETLAGHSTIQASTPTATRADREVAALTADLVTSTSPDVVARLAARGIGFVVLAPTPGDESDQARALSMQAKTALDQRDGLEQVGTTEKGTLWRVGHAVADRAAATDDQRGTAVLIAVLQLGVLLVALLLAIPTRASRRAARHAPRVVGPRGQEAR</sequence>
<feature type="transmembrane region" description="Helical" evidence="1">
    <location>
        <begin position="453"/>
        <end position="472"/>
    </location>
</feature>
<keyword evidence="1" id="KW-0812">Transmembrane</keyword>
<feature type="transmembrane region" description="Helical" evidence="1">
    <location>
        <begin position="923"/>
        <end position="943"/>
    </location>
</feature>
<evidence type="ECO:0000313" key="3">
    <source>
        <dbReference type="Proteomes" id="UP001323798"/>
    </source>
</evidence>
<feature type="transmembrane region" description="Helical" evidence="1">
    <location>
        <begin position="649"/>
        <end position="668"/>
    </location>
</feature>
<reference evidence="2 3" key="1">
    <citation type="submission" date="2023-11" db="EMBL/GenBank/DDBJ databases">
        <title>Genome sequence of Microbacterium rhizosphaerae KACC 19337.</title>
        <authorList>
            <person name="Choi H."/>
            <person name="Kim S."/>
            <person name="Kim Y."/>
            <person name="Kwon S.-W."/>
            <person name="Heo J."/>
        </authorList>
    </citation>
    <scope>NUCLEOTIDE SEQUENCE [LARGE SCALE GENOMIC DNA]</scope>
    <source>
        <strain evidence="2 3">KACC 19337</strain>
    </source>
</reference>
<dbReference type="InterPro" id="IPR029044">
    <property type="entry name" value="Nucleotide-diphossugar_trans"/>
</dbReference>
<feature type="transmembrane region" description="Helical" evidence="1">
    <location>
        <begin position="532"/>
        <end position="561"/>
    </location>
</feature>
<feature type="transmembrane region" description="Helical" evidence="1">
    <location>
        <begin position="675"/>
        <end position="696"/>
    </location>
</feature>
<feature type="transmembrane region" description="Helical" evidence="1">
    <location>
        <begin position="373"/>
        <end position="396"/>
    </location>
</feature>